<evidence type="ECO:0000256" key="3">
    <source>
        <dbReference type="ARBA" id="ARBA00001947"/>
    </source>
</evidence>
<dbReference type="InterPro" id="IPR052170">
    <property type="entry name" value="M29_Exopeptidase"/>
</dbReference>
<dbReference type="SUPFAM" id="SSF144052">
    <property type="entry name" value="Thermophilic metalloprotease-like"/>
    <property type="match status" value="1"/>
</dbReference>
<dbReference type="GO" id="GO:0006508">
    <property type="term" value="P:proteolysis"/>
    <property type="evidence" value="ECO:0007669"/>
    <property type="project" value="UniProtKB-KW"/>
</dbReference>
<keyword evidence="5 10" id="KW-0031">Aminopeptidase</keyword>
<dbReference type="GO" id="GO:0046872">
    <property type="term" value="F:metal ion binding"/>
    <property type="evidence" value="ECO:0007669"/>
    <property type="project" value="UniProtKB-KW"/>
</dbReference>
<dbReference type="PANTHER" id="PTHR34448">
    <property type="entry name" value="AMINOPEPTIDASE"/>
    <property type="match status" value="1"/>
</dbReference>
<dbReference type="EC" id="3.4.11.-" evidence="10"/>
<dbReference type="GO" id="GO:0004177">
    <property type="term" value="F:aminopeptidase activity"/>
    <property type="evidence" value="ECO:0007669"/>
    <property type="project" value="UniProtKB-KW"/>
</dbReference>
<dbReference type="GO" id="GO:0008237">
    <property type="term" value="F:metallopeptidase activity"/>
    <property type="evidence" value="ECO:0007669"/>
    <property type="project" value="UniProtKB-KW"/>
</dbReference>
<keyword evidence="6" id="KW-0645">Protease</keyword>
<accession>A0A7W0C7V1</accession>
<dbReference type="InterPro" id="IPR035097">
    <property type="entry name" value="M29_N-terminal"/>
</dbReference>
<dbReference type="Gene3D" id="3.40.1830.10">
    <property type="entry name" value="Thermophilic metalloprotease (M29)"/>
    <property type="match status" value="1"/>
</dbReference>
<dbReference type="RefSeq" id="WP_181550392.1">
    <property type="nucleotide sequence ID" value="NZ_JACDUS010000002.1"/>
</dbReference>
<comment type="caution">
    <text evidence="10">The sequence shown here is derived from an EMBL/GenBank/DDBJ whole genome shotgun (WGS) entry which is preliminary data.</text>
</comment>
<dbReference type="Proteomes" id="UP000525298">
    <property type="component" value="Unassembled WGS sequence"/>
</dbReference>
<evidence type="ECO:0000256" key="1">
    <source>
        <dbReference type="ARBA" id="ARBA00001941"/>
    </source>
</evidence>
<sequence length="402" mass="46031">MNFKRQHIERYADILLWGLKTARHGRRKKSDIILLRYDPAALPLAEKLYEKLLKAGRHPIQRMMQTCPMEQKFYEIANNRQLTFVAPGEKELLENLNGSIVLLAPESITHLSHIDPGSIAKFAKARKPLRNILDRREETGDFSWTLAMYPTPALAHHAGISIEDYTRQVIKACFLNRKDPVAQWESVFRRARSIKQWLNRLSIRRLHVESEKVDLKITPGQMRQWIGISGHNIPSFEIFLSPDWRGTRGVYTADQPTYRSGNRVEGIRLEFDKGRVIHARAETGEAFLCNQLQMDSGADKVGEFSLTDRRFSKIDRFMANTLYDENYGGSYGNCHIALGSAYSDTYAGDPANLTPYAKKQLGFNDSALHWDLVNTEKKRVTAHLADRGKTVIYENGQFQHNG</sequence>
<comment type="cofactor">
    <cofactor evidence="2">
        <name>Mg(2+)</name>
        <dbReference type="ChEBI" id="CHEBI:18420"/>
    </cofactor>
</comment>
<dbReference type="PANTHER" id="PTHR34448:SF3">
    <property type="entry name" value="AMINOPEPTIDASE AMPS"/>
    <property type="match status" value="1"/>
</dbReference>
<evidence type="ECO:0000313" key="10">
    <source>
        <dbReference type="EMBL" id="MBA2880732.1"/>
    </source>
</evidence>
<dbReference type="EMBL" id="JACDUS010000002">
    <property type="protein sequence ID" value="MBA2880732.1"/>
    <property type="molecule type" value="Genomic_DNA"/>
</dbReference>
<gene>
    <name evidence="10" type="ORF">HNR65_001050</name>
</gene>
<evidence type="ECO:0000256" key="5">
    <source>
        <dbReference type="ARBA" id="ARBA00022438"/>
    </source>
</evidence>
<dbReference type="AlphaFoldDB" id="A0A7W0C7V1"/>
<evidence type="ECO:0000256" key="7">
    <source>
        <dbReference type="ARBA" id="ARBA00022723"/>
    </source>
</evidence>
<evidence type="ECO:0000256" key="9">
    <source>
        <dbReference type="ARBA" id="ARBA00023049"/>
    </source>
</evidence>
<evidence type="ECO:0000256" key="8">
    <source>
        <dbReference type="ARBA" id="ARBA00022801"/>
    </source>
</evidence>
<organism evidence="10 11">
    <name type="scientific">Desulfosalsimonas propionicica</name>
    <dbReference type="NCBI Taxonomy" id="332175"/>
    <lineage>
        <taxon>Bacteria</taxon>
        <taxon>Pseudomonadati</taxon>
        <taxon>Thermodesulfobacteriota</taxon>
        <taxon>Desulfobacteria</taxon>
        <taxon>Desulfobacterales</taxon>
        <taxon>Desulfosalsimonadaceae</taxon>
        <taxon>Desulfosalsimonas</taxon>
    </lineage>
</organism>
<evidence type="ECO:0000256" key="6">
    <source>
        <dbReference type="ARBA" id="ARBA00022670"/>
    </source>
</evidence>
<protein>
    <submittedName>
        <fullName evidence="10">Aminopeptidase</fullName>
        <ecNumber evidence="10">3.4.11.-</ecNumber>
    </submittedName>
</protein>
<keyword evidence="9" id="KW-0482">Metalloprotease</keyword>
<comment type="cofactor">
    <cofactor evidence="3">
        <name>Zn(2+)</name>
        <dbReference type="ChEBI" id="CHEBI:29105"/>
    </cofactor>
</comment>
<reference evidence="10 11" key="1">
    <citation type="submission" date="2020-07" db="EMBL/GenBank/DDBJ databases">
        <title>Genomic Encyclopedia of Type Strains, Phase IV (KMG-IV): sequencing the most valuable type-strain genomes for metagenomic binning, comparative biology and taxonomic classification.</title>
        <authorList>
            <person name="Goeker M."/>
        </authorList>
    </citation>
    <scope>NUCLEOTIDE SEQUENCE [LARGE SCALE GENOMIC DNA]</scope>
    <source>
        <strain evidence="10 11">DSM 17721</strain>
    </source>
</reference>
<dbReference type="Pfam" id="PF02073">
    <property type="entry name" value="Peptidase_M29"/>
    <property type="match status" value="1"/>
</dbReference>
<keyword evidence="8 10" id="KW-0378">Hydrolase</keyword>
<keyword evidence="7" id="KW-0479">Metal-binding</keyword>
<evidence type="ECO:0000313" key="11">
    <source>
        <dbReference type="Proteomes" id="UP000525298"/>
    </source>
</evidence>
<comment type="cofactor">
    <cofactor evidence="1">
        <name>Co(2+)</name>
        <dbReference type="ChEBI" id="CHEBI:48828"/>
    </cofactor>
</comment>
<evidence type="ECO:0000256" key="4">
    <source>
        <dbReference type="ARBA" id="ARBA00008236"/>
    </source>
</evidence>
<keyword evidence="11" id="KW-1185">Reference proteome</keyword>
<name>A0A7W0C7V1_9BACT</name>
<dbReference type="InterPro" id="IPR000787">
    <property type="entry name" value="Peptidase_M29"/>
</dbReference>
<evidence type="ECO:0000256" key="2">
    <source>
        <dbReference type="ARBA" id="ARBA00001946"/>
    </source>
</evidence>
<proteinExistence type="inferred from homology"/>
<comment type="similarity">
    <text evidence="4">Belongs to the peptidase M29 family.</text>
</comment>